<evidence type="ECO:0000256" key="13">
    <source>
        <dbReference type="ARBA" id="ARBA00023157"/>
    </source>
</evidence>
<evidence type="ECO:0000256" key="9">
    <source>
        <dbReference type="ARBA" id="ARBA00022777"/>
    </source>
</evidence>
<dbReference type="InterPro" id="IPR021820">
    <property type="entry name" value="S-locus_recpt_kinase_C"/>
</dbReference>
<evidence type="ECO:0000256" key="4">
    <source>
        <dbReference type="ARBA" id="ARBA00022679"/>
    </source>
</evidence>
<evidence type="ECO:0000256" key="20">
    <source>
        <dbReference type="SAM" id="Phobius"/>
    </source>
</evidence>
<dbReference type="GO" id="GO:0005524">
    <property type="term" value="F:ATP binding"/>
    <property type="evidence" value="ECO:0007669"/>
    <property type="project" value="UniProtKB-UniRule"/>
</dbReference>
<evidence type="ECO:0000256" key="15">
    <source>
        <dbReference type="ARBA" id="ARBA00023180"/>
    </source>
</evidence>
<dbReference type="SUPFAM" id="SSF56112">
    <property type="entry name" value="Protein kinase-like (PK-like)"/>
    <property type="match status" value="1"/>
</dbReference>
<feature type="domain" description="Bulb-type lectin" evidence="22">
    <location>
        <begin position="31"/>
        <end position="151"/>
    </location>
</feature>
<dbReference type="CDD" id="cd00053">
    <property type="entry name" value="EGF"/>
    <property type="match status" value="1"/>
</dbReference>
<evidence type="ECO:0000256" key="5">
    <source>
        <dbReference type="ARBA" id="ARBA00022692"/>
    </source>
</evidence>
<dbReference type="GO" id="GO:0004674">
    <property type="term" value="F:protein serine/threonine kinase activity"/>
    <property type="evidence" value="ECO:0007669"/>
    <property type="project" value="UniProtKB-KW"/>
</dbReference>
<protein>
    <recommendedName>
        <fullName evidence="18">Receptor-like serine/threonine-protein kinase</fullName>
        <ecNumber evidence="18">2.7.11.1</ecNumber>
    </recommendedName>
</protein>
<dbReference type="SMART" id="SM00108">
    <property type="entry name" value="B_lectin"/>
    <property type="match status" value="1"/>
</dbReference>
<evidence type="ECO:0000256" key="19">
    <source>
        <dbReference type="PROSITE-ProRule" id="PRU10141"/>
    </source>
</evidence>
<name>A0ABD3CFR5_9LAMI</name>
<evidence type="ECO:0000256" key="18">
    <source>
        <dbReference type="PIRNR" id="PIRNR000641"/>
    </source>
</evidence>
<dbReference type="PROSITE" id="PS00108">
    <property type="entry name" value="PROTEIN_KINASE_ST"/>
    <property type="match status" value="1"/>
</dbReference>
<dbReference type="InterPro" id="IPR000858">
    <property type="entry name" value="S_locus_glycoprot_dom"/>
</dbReference>
<dbReference type="FunFam" id="2.90.10.10:FF:000001">
    <property type="entry name" value="G-type lectin S-receptor-like serine/threonine-protein kinase"/>
    <property type="match status" value="1"/>
</dbReference>
<dbReference type="Gene3D" id="3.30.200.20">
    <property type="entry name" value="Phosphorylase Kinase, domain 1"/>
    <property type="match status" value="1"/>
</dbReference>
<evidence type="ECO:0000259" key="23">
    <source>
        <dbReference type="PROSITE" id="PS50948"/>
    </source>
</evidence>
<evidence type="ECO:0000256" key="12">
    <source>
        <dbReference type="ARBA" id="ARBA00023136"/>
    </source>
</evidence>
<dbReference type="Pfam" id="PF11883">
    <property type="entry name" value="DUF3403"/>
    <property type="match status" value="1"/>
</dbReference>
<evidence type="ECO:0000313" key="24">
    <source>
        <dbReference type="EMBL" id="KAL3627610.1"/>
    </source>
</evidence>
<evidence type="ECO:0000259" key="22">
    <source>
        <dbReference type="PROSITE" id="PS50927"/>
    </source>
</evidence>
<dbReference type="InterPro" id="IPR024171">
    <property type="entry name" value="SRK-like_kinase"/>
</dbReference>
<feature type="transmembrane region" description="Helical" evidence="20">
    <location>
        <begin position="426"/>
        <end position="447"/>
    </location>
</feature>
<feature type="domain" description="Protein kinase" evidence="21">
    <location>
        <begin position="507"/>
        <end position="794"/>
    </location>
</feature>
<keyword evidence="4 18" id="KW-0808">Transferase</keyword>
<evidence type="ECO:0000256" key="17">
    <source>
        <dbReference type="ARBA" id="ARBA00048679"/>
    </source>
</evidence>
<keyword evidence="6" id="KW-0732">Signal</keyword>
<evidence type="ECO:0000256" key="3">
    <source>
        <dbReference type="ARBA" id="ARBA00022527"/>
    </source>
</evidence>
<evidence type="ECO:0000256" key="16">
    <source>
        <dbReference type="ARBA" id="ARBA00047899"/>
    </source>
</evidence>
<accession>A0ABD3CFR5</accession>
<comment type="subcellular location">
    <subcellularLocation>
        <location evidence="1">Cell membrane</location>
        <topology evidence="1">Single-pass type I membrane protein</topology>
    </subcellularLocation>
</comment>
<dbReference type="Pfam" id="PF08276">
    <property type="entry name" value="PAN_2"/>
    <property type="match status" value="1"/>
</dbReference>
<dbReference type="Proteomes" id="UP001632038">
    <property type="component" value="Unassembled WGS sequence"/>
</dbReference>
<keyword evidence="25" id="KW-1185">Reference proteome</keyword>
<dbReference type="GO" id="GO:0005886">
    <property type="term" value="C:plasma membrane"/>
    <property type="evidence" value="ECO:0007669"/>
    <property type="project" value="UniProtKB-SubCell"/>
</dbReference>
<dbReference type="PANTHER" id="PTHR27002:SF932">
    <property type="entry name" value="RECEPTOR-LIKE SERINE_THREONINE-PROTEIN KINASE"/>
    <property type="match status" value="1"/>
</dbReference>
<dbReference type="GO" id="GO:0030246">
    <property type="term" value="F:carbohydrate binding"/>
    <property type="evidence" value="ECO:0007669"/>
    <property type="project" value="UniProtKB-KW"/>
</dbReference>
<evidence type="ECO:0000256" key="6">
    <source>
        <dbReference type="ARBA" id="ARBA00022729"/>
    </source>
</evidence>
<dbReference type="InterPro" id="IPR008271">
    <property type="entry name" value="Ser/Thr_kinase_AS"/>
</dbReference>
<dbReference type="InterPro" id="IPR011009">
    <property type="entry name" value="Kinase-like_dom_sf"/>
</dbReference>
<dbReference type="EC" id="2.7.11.1" evidence="18"/>
<evidence type="ECO:0000256" key="10">
    <source>
        <dbReference type="ARBA" id="ARBA00022840"/>
    </source>
</evidence>
<dbReference type="PROSITE" id="PS00107">
    <property type="entry name" value="PROTEIN_KINASE_ATP"/>
    <property type="match status" value="1"/>
</dbReference>
<proteinExistence type="inferred from homology"/>
<dbReference type="CDD" id="cd01098">
    <property type="entry name" value="PAN_AP_plant"/>
    <property type="match status" value="1"/>
</dbReference>
<keyword evidence="3 18" id="KW-0723">Serine/threonine-protein kinase</keyword>
<feature type="domain" description="Apple" evidence="23">
    <location>
        <begin position="333"/>
        <end position="412"/>
    </location>
</feature>
<keyword evidence="5 20" id="KW-0812">Transmembrane</keyword>
<gene>
    <name evidence="24" type="ORF">CASFOL_028973</name>
</gene>
<evidence type="ECO:0000256" key="8">
    <source>
        <dbReference type="ARBA" id="ARBA00022741"/>
    </source>
</evidence>
<dbReference type="InterPro" id="IPR001480">
    <property type="entry name" value="Bulb-type_lectin_dom"/>
</dbReference>
<feature type="transmembrane region" description="Helical" evidence="20">
    <location>
        <begin position="12"/>
        <end position="31"/>
    </location>
</feature>
<keyword evidence="12 20" id="KW-0472">Membrane</keyword>
<evidence type="ECO:0000256" key="1">
    <source>
        <dbReference type="ARBA" id="ARBA00004251"/>
    </source>
</evidence>
<evidence type="ECO:0000256" key="14">
    <source>
        <dbReference type="ARBA" id="ARBA00023170"/>
    </source>
</evidence>
<evidence type="ECO:0000313" key="25">
    <source>
        <dbReference type="Proteomes" id="UP001632038"/>
    </source>
</evidence>
<feature type="binding site" evidence="19">
    <location>
        <position position="535"/>
    </location>
    <ligand>
        <name>ATP</name>
        <dbReference type="ChEBI" id="CHEBI:30616"/>
    </ligand>
</feature>
<dbReference type="AlphaFoldDB" id="A0ABD3CFR5"/>
<dbReference type="SUPFAM" id="SSF51110">
    <property type="entry name" value="alpha-D-mannose-specific plant lectins"/>
    <property type="match status" value="1"/>
</dbReference>
<keyword evidence="13" id="KW-1015">Disulfide bond</keyword>
<dbReference type="Pfam" id="PF00954">
    <property type="entry name" value="S_locus_glycop"/>
    <property type="match status" value="1"/>
</dbReference>
<evidence type="ECO:0000256" key="2">
    <source>
        <dbReference type="ARBA" id="ARBA00022475"/>
    </source>
</evidence>
<organism evidence="24 25">
    <name type="scientific">Castilleja foliolosa</name>
    <dbReference type="NCBI Taxonomy" id="1961234"/>
    <lineage>
        <taxon>Eukaryota</taxon>
        <taxon>Viridiplantae</taxon>
        <taxon>Streptophyta</taxon>
        <taxon>Embryophyta</taxon>
        <taxon>Tracheophyta</taxon>
        <taxon>Spermatophyta</taxon>
        <taxon>Magnoliopsida</taxon>
        <taxon>eudicotyledons</taxon>
        <taxon>Gunneridae</taxon>
        <taxon>Pentapetalae</taxon>
        <taxon>asterids</taxon>
        <taxon>lamiids</taxon>
        <taxon>Lamiales</taxon>
        <taxon>Orobanchaceae</taxon>
        <taxon>Pedicularideae</taxon>
        <taxon>Castillejinae</taxon>
        <taxon>Castilleja</taxon>
    </lineage>
</organism>
<keyword evidence="11 20" id="KW-1133">Transmembrane helix</keyword>
<dbReference type="InterPro" id="IPR003609">
    <property type="entry name" value="Pan_app"/>
</dbReference>
<keyword evidence="9 18" id="KW-0418">Kinase</keyword>
<comment type="caution">
    <text evidence="24">The sequence shown here is derived from an EMBL/GenBank/DDBJ whole genome shotgun (WGS) entry which is preliminary data.</text>
</comment>
<evidence type="ECO:0000256" key="11">
    <source>
        <dbReference type="ARBA" id="ARBA00022989"/>
    </source>
</evidence>
<dbReference type="PROSITE" id="PS50948">
    <property type="entry name" value="PAN"/>
    <property type="match status" value="1"/>
</dbReference>
<comment type="catalytic activity">
    <reaction evidence="16 18">
        <text>L-threonyl-[protein] + ATP = O-phospho-L-threonyl-[protein] + ADP + H(+)</text>
        <dbReference type="Rhea" id="RHEA:46608"/>
        <dbReference type="Rhea" id="RHEA-COMP:11060"/>
        <dbReference type="Rhea" id="RHEA-COMP:11605"/>
        <dbReference type="ChEBI" id="CHEBI:15378"/>
        <dbReference type="ChEBI" id="CHEBI:30013"/>
        <dbReference type="ChEBI" id="CHEBI:30616"/>
        <dbReference type="ChEBI" id="CHEBI:61977"/>
        <dbReference type="ChEBI" id="CHEBI:456216"/>
        <dbReference type="EC" id="2.7.11.1"/>
    </reaction>
</comment>
<dbReference type="PROSITE" id="PS50011">
    <property type="entry name" value="PROTEIN_KINASE_DOM"/>
    <property type="match status" value="1"/>
</dbReference>
<sequence>MDFDSRYCSIHLFIWCFFITAYRFSIFSFAADRISSGHSIRDGETIISAGGKFALGFFSPNSSSRYVGIWYNSAGNKSVVWVANRERPISGNDAVLTIGNDSNLIISQNNGQIIWSTNSTLSSTNSTAILMDTGNLILRDNQNPDRILFQSFDYPTDTYLPDMEVHINILDGEKRVLTSWRSPIDPSSGNYSMGVDPRGPPQIVIWEGPNRRWRSGHWNGLTFTGVPEMRAFYRFGFRLNERNGLLDVSYTPSTNSDLVHFRLNSEGVEMQERWINESREWDSDYRHPVEECDIYNYCGNFGKCRRVGVPRCGCVEGFEAKDGGCMRRTMLGCETGYGGPDGFLQVENVKLPDFVDYVGPEDVRGCERICRSNCSCTAYAFVSGINCMIWYSELVDVQQFEEGGNNLFVRVAHSELGDKKNHVKKAIIITTVIVGSILIFVSIWILWKSKRNLHGTINRNETPKICPNREFSSDLSGPCELVEGQQSNGTELAMFSFNSLVIATDNFSNENKLGQGGFGHVYKGKLAGGQEIAVKRLSRKSGQGLEEFKNEIMLIAKLQHRNLVRLFGCCIHGEEKLLLYEYMPNNSLESYIFDLDKRAQLDWRKRFSIIGGIARGLVYLHRDSRLRIIHRDLKASNILLDEEMNPKISDFGMARIFGRNQDEANTNRVVGTYGYMAPEYAMEGLFSLKSDVYSFGVLLLEIITGRRNNGFRLSEYSNIIGYAWDLWDRGTAIELLDPSISKSGTFSLEQVLRCIHVAMLCVQDIAAHRPDMPAVVLMLEGENGKLPLPRQPTFTSMRHNLDPDMWNAIQDDASSNNVTISVILGR</sequence>
<dbReference type="SMART" id="SM00220">
    <property type="entry name" value="S_TKc"/>
    <property type="match status" value="1"/>
</dbReference>
<keyword evidence="2" id="KW-1003">Cell membrane</keyword>
<dbReference type="SMART" id="SM00473">
    <property type="entry name" value="PAN_AP"/>
    <property type="match status" value="1"/>
</dbReference>
<dbReference type="CDD" id="cd00028">
    <property type="entry name" value="B_lectin"/>
    <property type="match status" value="1"/>
</dbReference>
<evidence type="ECO:0000259" key="21">
    <source>
        <dbReference type="PROSITE" id="PS50011"/>
    </source>
</evidence>
<dbReference type="Pfam" id="PF01453">
    <property type="entry name" value="B_lectin"/>
    <property type="match status" value="1"/>
</dbReference>
<dbReference type="InterPro" id="IPR036426">
    <property type="entry name" value="Bulb-type_lectin_dom_sf"/>
</dbReference>
<dbReference type="PANTHER" id="PTHR27002">
    <property type="entry name" value="RECEPTOR-LIKE SERINE/THREONINE-PROTEIN KINASE SD1-8"/>
    <property type="match status" value="1"/>
</dbReference>
<dbReference type="Gene3D" id="2.90.10.10">
    <property type="entry name" value="Bulb-type lectin domain"/>
    <property type="match status" value="1"/>
</dbReference>
<evidence type="ECO:0000256" key="7">
    <source>
        <dbReference type="ARBA" id="ARBA00022734"/>
    </source>
</evidence>
<dbReference type="Gene3D" id="1.10.510.10">
    <property type="entry name" value="Transferase(Phosphotransferase) domain 1"/>
    <property type="match status" value="1"/>
</dbReference>
<comment type="catalytic activity">
    <reaction evidence="17 18">
        <text>L-seryl-[protein] + ATP = O-phospho-L-seryl-[protein] + ADP + H(+)</text>
        <dbReference type="Rhea" id="RHEA:17989"/>
        <dbReference type="Rhea" id="RHEA-COMP:9863"/>
        <dbReference type="Rhea" id="RHEA-COMP:11604"/>
        <dbReference type="ChEBI" id="CHEBI:15378"/>
        <dbReference type="ChEBI" id="CHEBI:29999"/>
        <dbReference type="ChEBI" id="CHEBI:30616"/>
        <dbReference type="ChEBI" id="CHEBI:83421"/>
        <dbReference type="ChEBI" id="CHEBI:456216"/>
        <dbReference type="EC" id="2.7.11.1"/>
    </reaction>
</comment>
<comment type="similarity">
    <text evidence="18">Belongs to the protein kinase superfamily. Ser/Thr protein kinase family.</text>
</comment>
<keyword evidence="7" id="KW-0430">Lectin</keyword>
<dbReference type="InterPro" id="IPR017441">
    <property type="entry name" value="Protein_kinase_ATP_BS"/>
</dbReference>
<dbReference type="InterPro" id="IPR001245">
    <property type="entry name" value="Ser-Thr/Tyr_kinase_cat_dom"/>
</dbReference>
<dbReference type="CDD" id="cd14066">
    <property type="entry name" value="STKc_IRAK"/>
    <property type="match status" value="1"/>
</dbReference>
<dbReference type="PROSITE" id="PS50927">
    <property type="entry name" value="BULB_LECTIN"/>
    <property type="match status" value="1"/>
</dbReference>
<dbReference type="FunFam" id="3.30.200.20:FF:000330">
    <property type="entry name" value="G-type lectin S-receptor-like serine/threonine-protein kinase At4g03230"/>
    <property type="match status" value="1"/>
</dbReference>
<dbReference type="InterPro" id="IPR000719">
    <property type="entry name" value="Prot_kinase_dom"/>
</dbReference>
<reference evidence="25" key="1">
    <citation type="journal article" date="2024" name="IScience">
        <title>Strigolactones Initiate the Formation of Haustorium-like Structures in Castilleja.</title>
        <authorList>
            <person name="Buerger M."/>
            <person name="Peterson D."/>
            <person name="Chory J."/>
        </authorList>
    </citation>
    <scope>NUCLEOTIDE SEQUENCE [LARGE SCALE GENOMIC DNA]</scope>
</reference>
<dbReference type="FunFam" id="1.10.510.10:FF:000060">
    <property type="entry name" value="G-type lectin S-receptor-like serine/threonine-protein kinase"/>
    <property type="match status" value="1"/>
</dbReference>
<keyword evidence="10 18" id="KW-0067">ATP-binding</keyword>
<keyword evidence="8 18" id="KW-0547">Nucleotide-binding</keyword>
<dbReference type="Pfam" id="PF07714">
    <property type="entry name" value="PK_Tyr_Ser-Thr"/>
    <property type="match status" value="1"/>
</dbReference>
<dbReference type="EMBL" id="JAVIJP010000039">
    <property type="protein sequence ID" value="KAL3627610.1"/>
    <property type="molecule type" value="Genomic_DNA"/>
</dbReference>
<keyword evidence="15" id="KW-0325">Glycoprotein</keyword>
<dbReference type="PIRSF" id="PIRSF000641">
    <property type="entry name" value="SRK"/>
    <property type="match status" value="1"/>
</dbReference>
<keyword evidence="14" id="KW-0675">Receptor</keyword>